<name>A0AC35FPA7_9BILA</name>
<reference evidence="2" key="1">
    <citation type="submission" date="2022-11" db="UniProtKB">
        <authorList>
            <consortium name="WormBaseParasite"/>
        </authorList>
    </citation>
    <scope>IDENTIFICATION</scope>
</reference>
<evidence type="ECO:0000313" key="1">
    <source>
        <dbReference type="Proteomes" id="UP000887580"/>
    </source>
</evidence>
<dbReference type="Proteomes" id="UP000887580">
    <property type="component" value="Unplaced"/>
</dbReference>
<dbReference type="WBParaSite" id="PS1159_v2.g19526.t1">
    <property type="protein sequence ID" value="PS1159_v2.g19526.t1"/>
    <property type="gene ID" value="PS1159_v2.g19526"/>
</dbReference>
<evidence type="ECO:0000313" key="2">
    <source>
        <dbReference type="WBParaSite" id="PS1159_v2.g19526.t1"/>
    </source>
</evidence>
<proteinExistence type="predicted"/>
<accession>A0AC35FPA7</accession>
<protein>
    <submittedName>
        <fullName evidence="2">Uncharacterized protein</fullName>
    </submittedName>
</protein>
<sequence>MPCLIPEILFEIGKKLIEDGNLKAIIQFGFSGKESLNVLKNVFASISTIKIYDNQIGIGWNQTCSNFGAEKIPKCFLNCIGGNVKCFYIELKINPIFQTIIDKIISKKQLVSFSAGINSYCINNLNIYKILPTFSLTLKDLEIPAAAISLNLRMSLQPENLTLKNCFNHNFLYSEFISNYDKTGSLNIIKDFFETLNSPCLETINFDLKYNGSCKDDITALKKIIKNSNNFPPNIVYTILSNKAFLNDTTSNHEI</sequence>
<organism evidence="1 2">
    <name type="scientific">Panagrolaimus sp. PS1159</name>
    <dbReference type="NCBI Taxonomy" id="55785"/>
    <lineage>
        <taxon>Eukaryota</taxon>
        <taxon>Metazoa</taxon>
        <taxon>Ecdysozoa</taxon>
        <taxon>Nematoda</taxon>
        <taxon>Chromadorea</taxon>
        <taxon>Rhabditida</taxon>
        <taxon>Tylenchina</taxon>
        <taxon>Panagrolaimomorpha</taxon>
        <taxon>Panagrolaimoidea</taxon>
        <taxon>Panagrolaimidae</taxon>
        <taxon>Panagrolaimus</taxon>
    </lineage>
</organism>